<dbReference type="Pfam" id="PF08747">
    <property type="entry name" value="BrxB"/>
    <property type="match status" value="1"/>
</dbReference>
<dbReference type="AlphaFoldDB" id="F4LVE5"/>
<dbReference type="RefSeq" id="WP_013777643.1">
    <property type="nucleotide sequence ID" value="NC_015519.1"/>
</dbReference>
<protein>
    <recommendedName>
        <fullName evidence="3">Cytoplasmic protein</fullName>
    </recommendedName>
</protein>
<organism evidence="1 2">
    <name type="scientific">Tepidanaerobacter acetatoxydans (strain DSM 21804 / JCM 16047 / Re1)</name>
    <dbReference type="NCBI Taxonomy" id="1209989"/>
    <lineage>
        <taxon>Bacteria</taxon>
        <taxon>Bacillati</taxon>
        <taxon>Bacillota</taxon>
        <taxon>Clostridia</taxon>
        <taxon>Thermosediminibacterales</taxon>
        <taxon>Tepidanaerobacteraceae</taxon>
        <taxon>Tepidanaerobacter</taxon>
    </lineage>
</organism>
<dbReference type="eggNOG" id="ENOG502Z9ZE">
    <property type="taxonomic scope" value="Bacteria"/>
</dbReference>
<dbReference type="Proteomes" id="UP000010802">
    <property type="component" value="Chromosome"/>
</dbReference>
<evidence type="ECO:0000313" key="1">
    <source>
        <dbReference type="EMBL" id="CDI40423.1"/>
    </source>
</evidence>
<dbReference type="InterPro" id="IPR014858">
    <property type="entry name" value="BrxB"/>
</dbReference>
<accession>F4LVE5</accession>
<keyword evidence="2" id="KW-1185">Reference proteome</keyword>
<reference evidence="2" key="1">
    <citation type="journal article" date="2013" name="Genome Announc.">
        <title>First genome sequence of a syntrophic acetate-oxidizing bacterium, Tepidanaerobacter acetatoxydans strain Re1.</title>
        <authorList>
            <person name="Manzoor S."/>
            <person name="Bongcam-Rudloff E."/>
            <person name="Schnurer A."/>
            <person name="Muller B."/>
        </authorList>
    </citation>
    <scope>NUCLEOTIDE SEQUENCE [LARGE SCALE GENOMIC DNA]</scope>
    <source>
        <strain evidence="2">Re1</strain>
    </source>
</reference>
<dbReference type="KEGG" id="tae:TepiRe1_0579"/>
<evidence type="ECO:0008006" key="3">
    <source>
        <dbReference type="Google" id="ProtNLM"/>
    </source>
</evidence>
<evidence type="ECO:0000313" key="2">
    <source>
        <dbReference type="Proteomes" id="UP000010802"/>
    </source>
</evidence>
<name>F4LVE5_TEPAE</name>
<dbReference type="OrthoDB" id="1093513at2"/>
<sequence length="195" mass="22893">MATTKERLDKILPAITKKSFRENKGLGNEIGYYIFDYEPQHEMLVRDYINFLKDKVNSGNYGFKIKEFDLYEIMLEILDSKGYLEKNFEMERKKGSEYVFNAAKKALRLTTANDLIIKYIKDRVEEDDIIFLTGVGKAWPIIRSHTILNNLHPVVDEIPLVMFFPGTYDGGSLVLLDEVKDDNYYRAFRFIDEYQ</sequence>
<proteinExistence type="predicted"/>
<dbReference type="EMBL" id="HF563609">
    <property type="protein sequence ID" value="CDI40423.1"/>
    <property type="molecule type" value="Genomic_DNA"/>
</dbReference>
<dbReference type="HOGENOM" id="CLU_101277_0_0_9"/>
<gene>
    <name evidence="1" type="ordered locus">TEPIRE1_0579</name>
</gene>
<dbReference type="STRING" id="1209989.TepRe1_0529"/>
<dbReference type="KEGG" id="tep:TepRe1_0529"/>